<feature type="region of interest" description="Disordered" evidence="1">
    <location>
        <begin position="100"/>
        <end position="123"/>
    </location>
</feature>
<keyword evidence="4" id="KW-1185">Reference proteome</keyword>
<dbReference type="InterPro" id="IPR036020">
    <property type="entry name" value="WW_dom_sf"/>
</dbReference>
<feature type="region of interest" description="Disordered" evidence="1">
    <location>
        <begin position="473"/>
        <end position="497"/>
    </location>
</feature>
<dbReference type="AlphaFoldDB" id="A0AAD5QD70"/>
<evidence type="ECO:0000313" key="3">
    <source>
        <dbReference type="EMBL" id="KAJ0405794.1"/>
    </source>
</evidence>
<feature type="region of interest" description="Disordered" evidence="1">
    <location>
        <begin position="39"/>
        <end position="75"/>
    </location>
</feature>
<feature type="region of interest" description="Disordered" evidence="1">
    <location>
        <begin position="191"/>
        <end position="222"/>
    </location>
</feature>
<feature type="compositionally biased region" description="Basic and acidic residues" evidence="1">
    <location>
        <begin position="100"/>
        <end position="112"/>
    </location>
</feature>
<feature type="compositionally biased region" description="Low complexity" evidence="1">
    <location>
        <begin position="50"/>
        <end position="72"/>
    </location>
</feature>
<organism evidence="3 4">
    <name type="scientific">Pythium insidiosum</name>
    <name type="common">Pythiosis disease agent</name>
    <dbReference type="NCBI Taxonomy" id="114742"/>
    <lineage>
        <taxon>Eukaryota</taxon>
        <taxon>Sar</taxon>
        <taxon>Stramenopiles</taxon>
        <taxon>Oomycota</taxon>
        <taxon>Peronosporomycetes</taxon>
        <taxon>Pythiales</taxon>
        <taxon>Pythiaceae</taxon>
        <taxon>Pythium</taxon>
    </lineage>
</organism>
<accession>A0AAD5QD70</accession>
<feature type="compositionally biased region" description="Basic and acidic residues" evidence="1">
    <location>
        <begin position="191"/>
        <end position="216"/>
    </location>
</feature>
<dbReference type="SUPFAM" id="SSF51045">
    <property type="entry name" value="WW domain"/>
    <property type="match status" value="1"/>
</dbReference>
<dbReference type="SMART" id="SM00456">
    <property type="entry name" value="WW"/>
    <property type="match status" value="1"/>
</dbReference>
<dbReference type="Gene3D" id="2.20.70.10">
    <property type="match status" value="1"/>
</dbReference>
<dbReference type="PROSITE" id="PS50020">
    <property type="entry name" value="WW_DOMAIN_2"/>
    <property type="match status" value="1"/>
</dbReference>
<evidence type="ECO:0000256" key="1">
    <source>
        <dbReference type="SAM" id="MobiDB-lite"/>
    </source>
</evidence>
<dbReference type="CDD" id="cd00201">
    <property type="entry name" value="WW"/>
    <property type="match status" value="1"/>
</dbReference>
<dbReference type="EMBL" id="JAKCXM010000040">
    <property type="protein sequence ID" value="KAJ0405794.1"/>
    <property type="molecule type" value="Genomic_DNA"/>
</dbReference>
<dbReference type="PROSITE" id="PS01159">
    <property type="entry name" value="WW_DOMAIN_1"/>
    <property type="match status" value="1"/>
</dbReference>
<dbReference type="Pfam" id="PF00397">
    <property type="entry name" value="WW"/>
    <property type="match status" value="1"/>
</dbReference>
<dbReference type="Proteomes" id="UP001209570">
    <property type="component" value="Unassembled WGS sequence"/>
</dbReference>
<dbReference type="InterPro" id="IPR001202">
    <property type="entry name" value="WW_dom"/>
</dbReference>
<protein>
    <recommendedName>
        <fullName evidence="2">WW domain-containing protein</fullName>
    </recommendedName>
</protein>
<proteinExistence type="predicted"/>
<reference evidence="3" key="1">
    <citation type="submission" date="2021-12" db="EMBL/GenBank/DDBJ databases">
        <title>Prjna785345.</title>
        <authorList>
            <person name="Rujirawat T."/>
            <person name="Krajaejun T."/>
        </authorList>
    </citation>
    <scope>NUCLEOTIDE SEQUENCE</scope>
    <source>
        <strain evidence="3">Pi057C3</strain>
    </source>
</reference>
<feature type="compositionally biased region" description="Basic and acidic residues" evidence="1">
    <location>
        <begin position="482"/>
        <end position="497"/>
    </location>
</feature>
<evidence type="ECO:0000313" key="4">
    <source>
        <dbReference type="Proteomes" id="UP001209570"/>
    </source>
</evidence>
<sequence>MFGFKIPGTTSNNNNNSNVTGTGNSIFNAIGFTVPTGTTSSLLSGHQDRSAAPTAGAAAASATTADGGSADDLPPGWRLVSSRHSGRDYYLHIATGHTQWDKPTEAEPKRDANSGMGGGPPKANNMGTVFSVARMASMLTQANNRFQTTLQATKVGMSATNSATRPPAARGHDVDRDGQVLVEVFENERLDGPLRATDPKKFSDRHAAAGSGHDDIPDGDLAEGHQWVTDWEIDQAYTAVDRGWGHENDHVGSESGTYPELDDDDDPFHRTAQKAQTGFRVNMKFPHRGGKDNTKDYQSLNLTDVMWLVNAADAVTAPTDEMMREKTANLENEEQRALNAEMAAANQALEEKAKALATARMRYKRDNKSLAQSLEDAKKRLEQQKAKAEMDAKDPLSTELKAEMEKVRQLHAKLEAVRQHRLALEEESKTLFNQVVEKKADLKFQSKKKLETALKDVDEKIQHLKDEQAALTKKLAQQPDGDELRQLNARRNDIPAV</sequence>
<feature type="region of interest" description="Disordered" evidence="1">
    <location>
        <begin position="245"/>
        <end position="264"/>
    </location>
</feature>
<feature type="domain" description="WW" evidence="2">
    <location>
        <begin position="71"/>
        <end position="105"/>
    </location>
</feature>
<comment type="caution">
    <text evidence="3">The sequence shown here is derived from an EMBL/GenBank/DDBJ whole genome shotgun (WGS) entry which is preliminary data.</text>
</comment>
<evidence type="ECO:0000259" key="2">
    <source>
        <dbReference type="PROSITE" id="PS50020"/>
    </source>
</evidence>
<name>A0AAD5QD70_PYTIN</name>
<gene>
    <name evidence="3" type="ORF">P43SY_003644</name>
</gene>